<organism evidence="1 2">
    <name type="scientific">Cichorium intybus</name>
    <name type="common">Chicory</name>
    <dbReference type="NCBI Taxonomy" id="13427"/>
    <lineage>
        <taxon>Eukaryota</taxon>
        <taxon>Viridiplantae</taxon>
        <taxon>Streptophyta</taxon>
        <taxon>Embryophyta</taxon>
        <taxon>Tracheophyta</taxon>
        <taxon>Spermatophyta</taxon>
        <taxon>Magnoliopsida</taxon>
        <taxon>eudicotyledons</taxon>
        <taxon>Gunneridae</taxon>
        <taxon>Pentapetalae</taxon>
        <taxon>asterids</taxon>
        <taxon>campanulids</taxon>
        <taxon>Asterales</taxon>
        <taxon>Asteraceae</taxon>
        <taxon>Cichorioideae</taxon>
        <taxon>Cichorieae</taxon>
        <taxon>Cichoriinae</taxon>
        <taxon>Cichorium</taxon>
    </lineage>
</organism>
<protein>
    <submittedName>
        <fullName evidence="1">Uncharacterized protein</fullName>
    </submittedName>
</protein>
<accession>A0ACB9HAP8</accession>
<evidence type="ECO:0000313" key="1">
    <source>
        <dbReference type="EMBL" id="KAI3792370.1"/>
    </source>
</evidence>
<sequence>MHEKTPDVTKIPIKTREDETFTMPEKRPDVTKIPLKTPKAEQLILPENIVDIVLGKASPKLVLGCLKKRLDVTIGTGVALNHRCCPFILDP</sequence>
<keyword evidence="2" id="KW-1185">Reference proteome</keyword>
<dbReference type="EMBL" id="CM042009">
    <property type="protein sequence ID" value="KAI3792370.1"/>
    <property type="molecule type" value="Genomic_DNA"/>
</dbReference>
<proteinExistence type="predicted"/>
<name>A0ACB9HAP8_CICIN</name>
<dbReference type="Proteomes" id="UP001055811">
    <property type="component" value="Linkage Group LG01"/>
</dbReference>
<comment type="caution">
    <text evidence="1">The sequence shown here is derived from an EMBL/GenBank/DDBJ whole genome shotgun (WGS) entry which is preliminary data.</text>
</comment>
<reference evidence="2" key="1">
    <citation type="journal article" date="2022" name="Mol. Ecol. Resour.">
        <title>The genomes of chicory, endive, great burdock and yacon provide insights into Asteraceae palaeo-polyploidization history and plant inulin production.</title>
        <authorList>
            <person name="Fan W."/>
            <person name="Wang S."/>
            <person name="Wang H."/>
            <person name="Wang A."/>
            <person name="Jiang F."/>
            <person name="Liu H."/>
            <person name="Zhao H."/>
            <person name="Xu D."/>
            <person name="Zhang Y."/>
        </authorList>
    </citation>
    <scope>NUCLEOTIDE SEQUENCE [LARGE SCALE GENOMIC DNA]</scope>
    <source>
        <strain evidence="2">cv. Punajuju</strain>
    </source>
</reference>
<evidence type="ECO:0000313" key="2">
    <source>
        <dbReference type="Proteomes" id="UP001055811"/>
    </source>
</evidence>
<gene>
    <name evidence="1" type="ORF">L2E82_06247</name>
</gene>
<reference evidence="1 2" key="2">
    <citation type="journal article" date="2022" name="Mol. Ecol. Resour.">
        <title>The genomes of chicory, endive, great burdock and yacon provide insights into Asteraceae paleo-polyploidization history and plant inulin production.</title>
        <authorList>
            <person name="Fan W."/>
            <person name="Wang S."/>
            <person name="Wang H."/>
            <person name="Wang A."/>
            <person name="Jiang F."/>
            <person name="Liu H."/>
            <person name="Zhao H."/>
            <person name="Xu D."/>
            <person name="Zhang Y."/>
        </authorList>
    </citation>
    <scope>NUCLEOTIDE SEQUENCE [LARGE SCALE GENOMIC DNA]</scope>
    <source>
        <strain evidence="2">cv. Punajuju</strain>
        <tissue evidence="1">Leaves</tissue>
    </source>
</reference>